<dbReference type="STRING" id="490189.SAMN02927903_03007"/>
<accession>A0A1G5K1W9</accession>
<name>A0A1G5K1W9_9FLAO</name>
<dbReference type="RefSeq" id="WP_091146095.1">
    <property type="nucleotide sequence ID" value="NZ_FMVF01000018.1"/>
</dbReference>
<dbReference type="EMBL" id="FMVF01000018">
    <property type="protein sequence ID" value="SCY93869.1"/>
    <property type="molecule type" value="Genomic_DNA"/>
</dbReference>
<organism evidence="1 2">
    <name type="scientific">Flavobacterium caeni</name>
    <dbReference type="NCBI Taxonomy" id="490189"/>
    <lineage>
        <taxon>Bacteria</taxon>
        <taxon>Pseudomonadati</taxon>
        <taxon>Bacteroidota</taxon>
        <taxon>Flavobacteriia</taxon>
        <taxon>Flavobacteriales</taxon>
        <taxon>Flavobacteriaceae</taxon>
        <taxon>Flavobacterium</taxon>
    </lineage>
</organism>
<sequence>MKKIFLTLLAIGFLMSCGSKEPKPIKLNADPCDFCKMTISNSKFAAQLITQKGRHYKFDDIACMIQFAKSNTVVPYEAFFVNDYLKDNSFIPVEKSFLLRGGTINSPMRGNCAAFATMGKQQEYQNQLHAEAITWKEVYNSY</sequence>
<proteinExistence type="predicted"/>
<dbReference type="SUPFAM" id="SSF160387">
    <property type="entry name" value="NosL/MerB-like"/>
    <property type="match status" value="1"/>
</dbReference>
<gene>
    <name evidence="1" type="ORF">SAMN02927903_03007</name>
</gene>
<dbReference type="PROSITE" id="PS51257">
    <property type="entry name" value="PROKAR_LIPOPROTEIN"/>
    <property type="match status" value="1"/>
</dbReference>
<dbReference type="Proteomes" id="UP000199354">
    <property type="component" value="Unassembled WGS sequence"/>
</dbReference>
<dbReference type="AlphaFoldDB" id="A0A1G5K1W9"/>
<protein>
    <submittedName>
        <fullName evidence="1">Copper chaperone NosL</fullName>
    </submittedName>
</protein>
<evidence type="ECO:0000313" key="1">
    <source>
        <dbReference type="EMBL" id="SCY93869.1"/>
    </source>
</evidence>
<dbReference type="OrthoDB" id="9792749at2"/>
<dbReference type="PANTHER" id="PTHR41247:SF1">
    <property type="entry name" value="HTH-TYPE TRANSCRIPTIONAL REPRESSOR YCNK"/>
    <property type="match status" value="1"/>
</dbReference>
<keyword evidence="2" id="KW-1185">Reference proteome</keyword>
<dbReference type="InterPro" id="IPR008719">
    <property type="entry name" value="N2O_reductase_NosL"/>
</dbReference>
<dbReference type="Pfam" id="PF05573">
    <property type="entry name" value="NosL"/>
    <property type="match status" value="1"/>
</dbReference>
<evidence type="ECO:0000313" key="2">
    <source>
        <dbReference type="Proteomes" id="UP000199354"/>
    </source>
</evidence>
<reference evidence="1 2" key="1">
    <citation type="submission" date="2016-10" db="EMBL/GenBank/DDBJ databases">
        <authorList>
            <person name="de Groot N.N."/>
        </authorList>
    </citation>
    <scope>NUCLEOTIDE SEQUENCE [LARGE SCALE GENOMIC DNA]</scope>
    <source>
        <strain evidence="1 2">CGMCC 1.7031</strain>
    </source>
</reference>
<dbReference type="PANTHER" id="PTHR41247">
    <property type="entry name" value="HTH-TYPE TRANSCRIPTIONAL REPRESSOR YCNK"/>
    <property type="match status" value="1"/>
</dbReference>